<keyword evidence="5" id="KW-0732">Signal</keyword>
<dbReference type="PANTHER" id="PTHR22939">
    <property type="entry name" value="SERINE PROTEASE FAMILY S1C HTRA-RELATED"/>
    <property type="match status" value="1"/>
</dbReference>
<evidence type="ECO:0000256" key="2">
    <source>
        <dbReference type="ARBA" id="ARBA00022670"/>
    </source>
</evidence>
<dbReference type="InterPro" id="IPR041489">
    <property type="entry name" value="PDZ_6"/>
</dbReference>
<dbReference type="AlphaFoldDB" id="A0A2S9XQR5"/>
<feature type="region of interest" description="Disordered" evidence="4">
    <location>
        <begin position="375"/>
        <end position="413"/>
    </location>
</feature>
<dbReference type="PRINTS" id="PR00834">
    <property type="entry name" value="PROTEASES2C"/>
</dbReference>
<dbReference type="Pfam" id="PF17820">
    <property type="entry name" value="PDZ_6"/>
    <property type="match status" value="1"/>
</dbReference>
<evidence type="ECO:0000256" key="4">
    <source>
        <dbReference type="SAM" id="MobiDB-lite"/>
    </source>
</evidence>
<reference evidence="7 8" key="1">
    <citation type="submission" date="2018-03" db="EMBL/GenBank/DDBJ databases">
        <title>Draft Genome Sequences of the Obligatory Marine Myxobacteria Enhygromyxa salina SWB007.</title>
        <authorList>
            <person name="Poehlein A."/>
            <person name="Moghaddam J.A."/>
            <person name="Harms H."/>
            <person name="Alanjari M."/>
            <person name="Koenig G.M."/>
            <person name="Daniel R."/>
            <person name="Schaeberle T.F."/>
        </authorList>
    </citation>
    <scope>NUCLEOTIDE SEQUENCE [LARGE SCALE GENOMIC DNA]</scope>
    <source>
        <strain evidence="7 8">SWB007</strain>
    </source>
</reference>
<dbReference type="SMART" id="SM00228">
    <property type="entry name" value="PDZ"/>
    <property type="match status" value="2"/>
</dbReference>
<feature type="region of interest" description="Disordered" evidence="4">
    <location>
        <begin position="34"/>
        <end position="74"/>
    </location>
</feature>
<feature type="domain" description="PDZ" evidence="6">
    <location>
        <begin position="414"/>
        <end position="486"/>
    </location>
</feature>
<comment type="caution">
    <text evidence="7">The sequence shown here is derived from an EMBL/GenBank/DDBJ whole genome shotgun (WGS) entry which is preliminary data.</text>
</comment>
<dbReference type="Gene3D" id="2.40.10.120">
    <property type="match status" value="1"/>
</dbReference>
<dbReference type="InterPro" id="IPR001940">
    <property type="entry name" value="Peptidase_S1C"/>
</dbReference>
<feature type="domain" description="PDZ" evidence="6">
    <location>
        <begin position="278"/>
        <end position="365"/>
    </location>
</feature>
<keyword evidence="3 7" id="KW-0378">Hydrolase</keyword>
<protein>
    <submittedName>
        <fullName evidence="7">Periplasmic serine endoprotease DegP</fullName>
        <ecNumber evidence="7">3.4.21.107</ecNumber>
    </submittedName>
</protein>
<gene>
    <name evidence="7" type="primary">degP_2</name>
    <name evidence="7" type="ORF">ENSA7_75220</name>
</gene>
<dbReference type="Pfam" id="PF13180">
    <property type="entry name" value="PDZ_2"/>
    <property type="match status" value="1"/>
</dbReference>
<feature type="signal peptide" evidence="5">
    <location>
        <begin position="1"/>
        <end position="38"/>
    </location>
</feature>
<dbReference type="GO" id="GO:0006508">
    <property type="term" value="P:proteolysis"/>
    <property type="evidence" value="ECO:0007669"/>
    <property type="project" value="UniProtKB-KW"/>
</dbReference>
<feature type="chain" id="PRO_5015728680" evidence="5">
    <location>
        <begin position="39"/>
        <end position="496"/>
    </location>
</feature>
<dbReference type="PANTHER" id="PTHR22939:SF129">
    <property type="entry name" value="SERINE PROTEASE HTRA2, MITOCHONDRIAL"/>
    <property type="match status" value="1"/>
</dbReference>
<dbReference type="InterPro" id="IPR001478">
    <property type="entry name" value="PDZ"/>
</dbReference>
<keyword evidence="2 7" id="KW-0645">Protease</keyword>
<dbReference type="EMBL" id="PVNL01000138">
    <property type="protein sequence ID" value="PRP95208.1"/>
    <property type="molecule type" value="Genomic_DNA"/>
</dbReference>
<evidence type="ECO:0000256" key="5">
    <source>
        <dbReference type="SAM" id="SignalP"/>
    </source>
</evidence>
<dbReference type="InterPro" id="IPR009003">
    <property type="entry name" value="Peptidase_S1_PA"/>
</dbReference>
<dbReference type="EC" id="3.4.21.107" evidence="7"/>
<dbReference type="PROSITE" id="PS51257">
    <property type="entry name" value="PROKAR_LIPOPROTEIN"/>
    <property type="match status" value="1"/>
</dbReference>
<evidence type="ECO:0000259" key="6">
    <source>
        <dbReference type="PROSITE" id="PS50106"/>
    </source>
</evidence>
<proteinExistence type="inferred from homology"/>
<evidence type="ECO:0000313" key="8">
    <source>
        <dbReference type="Proteomes" id="UP000238823"/>
    </source>
</evidence>
<comment type="similarity">
    <text evidence="1">Belongs to the peptidase S1C family.</text>
</comment>
<dbReference type="Gene3D" id="2.30.42.10">
    <property type="match status" value="2"/>
</dbReference>
<dbReference type="GO" id="GO:0004252">
    <property type="term" value="F:serine-type endopeptidase activity"/>
    <property type="evidence" value="ECO:0007669"/>
    <property type="project" value="InterPro"/>
</dbReference>
<feature type="compositionally biased region" description="Pro residues" evidence="4">
    <location>
        <begin position="394"/>
        <end position="404"/>
    </location>
</feature>
<dbReference type="RefSeq" id="WP_181234498.1">
    <property type="nucleotide sequence ID" value="NZ_PVNL01000138.1"/>
</dbReference>
<dbReference type="SUPFAM" id="SSF50156">
    <property type="entry name" value="PDZ domain-like"/>
    <property type="match status" value="2"/>
</dbReference>
<evidence type="ECO:0000256" key="3">
    <source>
        <dbReference type="ARBA" id="ARBA00022801"/>
    </source>
</evidence>
<dbReference type="SUPFAM" id="SSF50494">
    <property type="entry name" value="Trypsin-like serine proteases"/>
    <property type="match status" value="1"/>
</dbReference>
<evidence type="ECO:0000313" key="7">
    <source>
        <dbReference type="EMBL" id="PRP95208.1"/>
    </source>
</evidence>
<evidence type="ECO:0000256" key="1">
    <source>
        <dbReference type="ARBA" id="ARBA00010541"/>
    </source>
</evidence>
<feature type="compositionally biased region" description="Low complexity" evidence="4">
    <location>
        <begin position="53"/>
        <end position="74"/>
    </location>
</feature>
<dbReference type="PROSITE" id="PS50106">
    <property type="entry name" value="PDZ"/>
    <property type="match status" value="2"/>
</dbReference>
<dbReference type="InterPro" id="IPR036034">
    <property type="entry name" value="PDZ_sf"/>
</dbReference>
<dbReference type="Pfam" id="PF13365">
    <property type="entry name" value="Trypsin_2"/>
    <property type="match status" value="1"/>
</dbReference>
<name>A0A2S9XQR5_9BACT</name>
<dbReference type="Proteomes" id="UP000238823">
    <property type="component" value="Unassembled WGS sequence"/>
</dbReference>
<organism evidence="7 8">
    <name type="scientific">Enhygromyxa salina</name>
    <dbReference type="NCBI Taxonomy" id="215803"/>
    <lineage>
        <taxon>Bacteria</taxon>
        <taxon>Pseudomonadati</taxon>
        <taxon>Myxococcota</taxon>
        <taxon>Polyangia</taxon>
        <taxon>Nannocystales</taxon>
        <taxon>Nannocystaceae</taxon>
        <taxon>Enhygromyxa</taxon>
    </lineage>
</organism>
<accession>A0A2S9XQR5</accession>
<sequence length="496" mass="50767">MRRPRRSLSAQGLFFLAFCTLGAPSLIVGAGCSGEAQASPPTHTQPEEAANTPPQGLAASPSAGSAAAQPGLAPLRYDPNDSLAPLITRVQPSVVSIQTRKSKSGLFSRGSSGIGSGFVISDDGLVVTNHHVVAGNDKFEVHLQDGRRFEATVVGSDPQTDVAVIRLTNAKQLPIVSFGSSEGLLVGDWVIALGSPMGLEQTVTRGIVSAKGRGSLGLYEDGYADFLQTDAAINPGNSGGPLFNLAGEVVGINTAVGGHDGLGFAIPSDQAKIVIPKLIKDGKVTRGWLGVGGRDEPPEFGAMPTKGAVLGEIHAGTPAAAAGLLAGDRVLEIDGKAIDDFDALRTRIGEYGPHDKVTLAVLRSGKQHQINVELGARPGPNSLVRTPAGVVPPNSAPGPKPTPPSSGAGGDLYNGTPARLGVEVRETPEGVVVERVLEGGVGHRLGLRAGDVIERVNGKGISSVAAIIASLESNRSQAKVEVRRGSGRHSAVISAG</sequence>